<proteinExistence type="predicted"/>
<dbReference type="eggNOG" id="ENOG50330CP">
    <property type="taxonomic scope" value="Bacteria"/>
</dbReference>
<organism evidence="1 2">
    <name type="scientific">Marinobacterium lacunae</name>
    <dbReference type="NCBI Taxonomy" id="1232683"/>
    <lineage>
        <taxon>Bacteria</taxon>
        <taxon>Pseudomonadati</taxon>
        <taxon>Pseudomonadota</taxon>
        <taxon>Gammaproteobacteria</taxon>
        <taxon>Oceanospirillales</taxon>
        <taxon>Oceanospirillaceae</taxon>
        <taxon>Marinobacterium</taxon>
    </lineage>
</organism>
<name>A0A081FWL3_9GAMM</name>
<dbReference type="AlphaFoldDB" id="A0A081FWL3"/>
<reference evidence="1 2" key="1">
    <citation type="submission" date="2014-04" db="EMBL/GenBank/DDBJ databases">
        <title>Marinobacterium kochiensis sp. nov., isolated from sediment sample collected from Kochi backwaters in Kerala, India.</title>
        <authorList>
            <person name="Singh A."/>
            <person name="Pinnaka A.K."/>
        </authorList>
    </citation>
    <scope>NUCLEOTIDE SEQUENCE [LARGE SCALE GENOMIC DNA]</scope>
    <source>
        <strain evidence="1 2">AK27</strain>
    </source>
</reference>
<sequence length="304" mass="33937">MSDTKTYQVSFYTTNVLDGTEQPPTLGEAFSQLVEGDLPYEFVHPVDGLVYQLRELEQMPGGRYRGVVAKFRYSDIPNIGDRSTTEERPIDLEDQEGLIEKNFFLFDPALNLMTYQINGNGCNINRVAEIFDALATGKFGHLANVNLSPVLRPDAIERILNGDMRVRKLEVGFSKPTNAATWASQEQFSGELLHLLNALGGASMNITVSANPAGRSAVRSFLSDFVKTGVAHFAQQAPVRVSRLWFDEASDPIDLIEDRIKGTTRPVELNGRYPEPESIFSALDQVWKKYEDDIRQVLSESGLE</sequence>
<dbReference type="Proteomes" id="UP000028252">
    <property type="component" value="Unassembled WGS sequence"/>
</dbReference>
<evidence type="ECO:0000313" key="2">
    <source>
        <dbReference type="Proteomes" id="UP000028252"/>
    </source>
</evidence>
<protein>
    <submittedName>
        <fullName evidence="1">Phage protein</fullName>
    </submittedName>
</protein>
<dbReference type="RefSeq" id="WP_036189730.1">
    <property type="nucleotide sequence ID" value="NZ_JMQN01000043.1"/>
</dbReference>
<dbReference type="Pfam" id="PF20505">
    <property type="entry name" value="DUF6731"/>
    <property type="match status" value="1"/>
</dbReference>
<accession>A0A081FWL3</accession>
<dbReference type="PATRIC" id="fig|1232683.4.peg.2839"/>
<dbReference type="EMBL" id="JMQN01000043">
    <property type="protein sequence ID" value="KEA62918.1"/>
    <property type="molecule type" value="Genomic_DNA"/>
</dbReference>
<keyword evidence="2" id="KW-1185">Reference proteome</keyword>
<dbReference type="OrthoDB" id="9076938at2"/>
<evidence type="ECO:0000313" key="1">
    <source>
        <dbReference type="EMBL" id="KEA62918.1"/>
    </source>
</evidence>
<gene>
    <name evidence="1" type="ORF">ADIMK_2888</name>
</gene>
<comment type="caution">
    <text evidence="1">The sequence shown here is derived from an EMBL/GenBank/DDBJ whole genome shotgun (WGS) entry which is preliminary data.</text>
</comment>
<dbReference type="InterPro" id="IPR046618">
    <property type="entry name" value="DUF6731"/>
</dbReference>